<dbReference type="AlphaFoldDB" id="A0A8J3IY13"/>
<name>A0A8J3IY13_9CHLR</name>
<dbReference type="Proteomes" id="UP000597444">
    <property type="component" value="Unassembled WGS sequence"/>
</dbReference>
<comment type="caution">
    <text evidence="3">The sequence shown here is derived from an EMBL/GenBank/DDBJ whole genome shotgun (WGS) entry which is preliminary data.</text>
</comment>
<dbReference type="Pfam" id="PF04909">
    <property type="entry name" value="Amidohydro_2"/>
    <property type="match status" value="1"/>
</dbReference>
<accession>A0A8J3IY13</accession>
<dbReference type="GO" id="GO:0016787">
    <property type="term" value="F:hydrolase activity"/>
    <property type="evidence" value="ECO:0007669"/>
    <property type="project" value="InterPro"/>
</dbReference>
<dbReference type="RefSeq" id="WP_220208911.1">
    <property type="nucleotide sequence ID" value="NZ_BNJK01000002.1"/>
</dbReference>
<dbReference type="Gene3D" id="3.20.20.140">
    <property type="entry name" value="Metal-dependent hydrolases"/>
    <property type="match status" value="1"/>
</dbReference>
<dbReference type="InterPro" id="IPR052350">
    <property type="entry name" value="Metallo-dep_Lactonases"/>
</dbReference>
<dbReference type="EMBL" id="BNJK01000002">
    <property type="protein sequence ID" value="GHO98146.1"/>
    <property type="molecule type" value="Genomic_DNA"/>
</dbReference>
<evidence type="ECO:0000313" key="4">
    <source>
        <dbReference type="Proteomes" id="UP000597444"/>
    </source>
</evidence>
<evidence type="ECO:0000313" key="3">
    <source>
        <dbReference type="EMBL" id="GHO98146.1"/>
    </source>
</evidence>
<dbReference type="InterPro" id="IPR032466">
    <property type="entry name" value="Metal_Hydrolase"/>
</dbReference>
<comment type="similarity">
    <text evidence="1">Belongs to the metallo-dependent hydrolases superfamily.</text>
</comment>
<proteinExistence type="inferred from homology"/>
<dbReference type="InterPro" id="IPR006680">
    <property type="entry name" value="Amidohydro-rel"/>
</dbReference>
<dbReference type="PANTHER" id="PTHR43569:SF2">
    <property type="entry name" value="AMIDOHYDROLASE-RELATED DOMAIN-CONTAINING PROTEIN"/>
    <property type="match status" value="1"/>
</dbReference>
<sequence length="287" mass="32692">MPDFPIIDAHVHLWNPTRFRMPWLDDNKLLNKPYELAEYRQHTQGVDIEGIVYLEVDMAPAYGLLEAQWVANLAQKDPLVQGIVAWGPVEDGDCFRTYLDALVATGPLVKGVRRILQSEADANYCLRPGFVRGIQLLSEYGLSFDICIYQHQLAGVIQLVEQCPNVNFMLDHIAKPVIVGQNLDPWREEMQALAAFPNVMCKVSGMVTEADLDNWTMNDLAPYLEHVLTVFGEDRVAFGGDWPVVLNASSYLRWVQTLDTLTAHLSDEAKHKLWAENARRFYRLQQH</sequence>
<dbReference type="SUPFAM" id="SSF51556">
    <property type="entry name" value="Metallo-dependent hydrolases"/>
    <property type="match status" value="1"/>
</dbReference>
<evidence type="ECO:0000259" key="2">
    <source>
        <dbReference type="Pfam" id="PF04909"/>
    </source>
</evidence>
<feature type="domain" description="Amidohydrolase-related" evidence="2">
    <location>
        <begin position="7"/>
        <end position="284"/>
    </location>
</feature>
<evidence type="ECO:0000256" key="1">
    <source>
        <dbReference type="ARBA" id="ARBA00038310"/>
    </source>
</evidence>
<dbReference type="PANTHER" id="PTHR43569">
    <property type="entry name" value="AMIDOHYDROLASE"/>
    <property type="match status" value="1"/>
</dbReference>
<gene>
    <name evidence="3" type="ORF">KSF_081940</name>
</gene>
<organism evidence="3 4">
    <name type="scientific">Reticulibacter mediterranei</name>
    <dbReference type="NCBI Taxonomy" id="2778369"/>
    <lineage>
        <taxon>Bacteria</taxon>
        <taxon>Bacillati</taxon>
        <taxon>Chloroflexota</taxon>
        <taxon>Ktedonobacteria</taxon>
        <taxon>Ktedonobacterales</taxon>
        <taxon>Reticulibacteraceae</taxon>
        <taxon>Reticulibacter</taxon>
    </lineage>
</organism>
<keyword evidence="4" id="KW-1185">Reference proteome</keyword>
<reference evidence="3" key="1">
    <citation type="submission" date="2020-10" db="EMBL/GenBank/DDBJ databases">
        <title>Taxonomic study of unclassified bacteria belonging to the class Ktedonobacteria.</title>
        <authorList>
            <person name="Yabe S."/>
            <person name="Wang C.M."/>
            <person name="Zheng Y."/>
            <person name="Sakai Y."/>
            <person name="Cavaletti L."/>
            <person name="Monciardini P."/>
            <person name="Donadio S."/>
        </authorList>
    </citation>
    <scope>NUCLEOTIDE SEQUENCE</scope>
    <source>
        <strain evidence="3">ID150040</strain>
    </source>
</reference>
<protein>
    <submittedName>
        <fullName evidence="3">Amidohydrolase</fullName>
    </submittedName>
</protein>